<sequence length="40" mass="4547">MFAVFAPRRSLTARADPAEYDPVRGRSARTARNHLDHEAH</sequence>
<feature type="region of interest" description="Disordered" evidence="1">
    <location>
        <begin position="1"/>
        <end position="40"/>
    </location>
</feature>
<dbReference type="EMBL" id="ANMG01000038">
    <property type="protein sequence ID" value="EMD25967.1"/>
    <property type="molecule type" value="Genomic_DNA"/>
</dbReference>
<dbReference type="PATRIC" id="fig|1238180.3.peg.4240"/>
<reference evidence="2 3" key="1">
    <citation type="submission" date="2012-10" db="EMBL/GenBank/DDBJ databases">
        <title>Genome assembly of Amycolatopsis azurea DSM 43854.</title>
        <authorList>
            <person name="Khatri I."/>
            <person name="Kaur I."/>
            <person name="Subramanian S."/>
            <person name="Mayilraj S."/>
        </authorList>
    </citation>
    <scope>NUCLEOTIDE SEQUENCE [LARGE SCALE GENOMIC DNA]</scope>
    <source>
        <strain evidence="2 3">DSM 43854</strain>
    </source>
</reference>
<name>M2QJB0_9PSEU</name>
<comment type="caution">
    <text evidence="2">The sequence shown here is derived from an EMBL/GenBank/DDBJ whole genome shotgun (WGS) entry which is preliminary data.</text>
</comment>
<accession>M2QJB0</accession>
<dbReference type="AlphaFoldDB" id="M2QJB0"/>
<dbReference type="Proteomes" id="UP000014137">
    <property type="component" value="Unassembled WGS sequence"/>
</dbReference>
<protein>
    <submittedName>
        <fullName evidence="2">Uncharacterized protein</fullName>
    </submittedName>
</protein>
<organism evidence="2 3">
    <name type="scientific">Amycolatopsis azurea DSM 43854</name>
    <dbReference type="NCBI Taxonomy" id="1238180"/>
    <lineage>
        <taxon>Bacteria</taxon>
        <taxon>Bacillati</taxon>
        <taxon>Actinomycetota</taxon>
        <taxon>Actinomycetes</taxon>
        <taxon>Pseudonocardiales</taxon>
        <taxon>Pseudonocardiaceae</taxon>
        <taxon>Amycolatopsis</taxon>
    </lineage>
</organism>
<gene>
    <name evidence="2" type="ORF">C791_3908</name>
</gene>
<proteinExistence type="predicted"/>
<evidence type="ECO:0000313" key="3">
    <source>
        <dbReference type="Proteomes" id="UP000014137"/>
    </source>
</evidence>
<evidence type="ECO:0000256" key="1">
    <source>
        <dbReference type="SAM" id="MobiDB-lite"/>
    </source>
</evidence>
<evidence type="ECO:0000313" key="2">
    <source>
        <dbReference type="EMBL" id="EMD25967.1"/>
    </source>
</evidence>